<evidence type="ECO:0000313" key="1">
    <source>
        <dbReference type="EMBL" id="KAF8561455.1"/>
    </source>
</evidence>
<protein>
    <submittedName>
        <fullName evidence="1">Uncharacterized protein</fullName>
    </submittedName>
</protein>
<evidence type="ECO:0000313" key="2">
    <source>
        <dbReference type="Proteomes" id="UP000699462"/>
    </source>
</evidence>
<name>A0A8T0D0S3_9TREM</name>
<dbReference type="EMBL" id="JTDF01021731">
    <property type="protein sequence ID" value="KAF8561455.1"/>
    <property type="molecule type" value="Genomic_DNA"/>
</dbReference>
<keyword evidence="2" id="KW-1185">Reference proteome</keyword>
<comment type="caution">
    <text evidence="1">The sequence shown here is derived from an EMBL/GenBank/DDBJ whole genome shotgun (WGS) entry which is preliminary data.</text>
</comment>
<reference evidence="1 2" key="1">
    <citation type="submission" date="2019-07" db="EMBL/GenBank/DDBJ databases">
        <title>Annotation for the trematode Paragonimus westermani.</title>
        <authorList>
            <person name="Choi Y.-J."/>
        </authorList>
    </citation>
    <scope>NUCLEOTIDE SEQUENCE [LARGE SCALE GENOMIC DNA]</scope>
    <source>
        <strain evidence="1">180907_Pwestermani</strain>
    </source>
</reference>
<dbReference type="Proteomes" id="UP000699462">
    <property type="component" value="Unassembled WGS sequence"/>
</dbReference>
<proteinExistence type="predicted"/>
<organism evidence="1 2">
    <name type="scientific">Paragonimus westermani</name>
    <dbReference type="NCBI Taxonomy" id="34504"/>
    <lineage>
        <taxon>Eukaryota</taxon>
        <taxon>Metazoa</taxon>
        <taxon>Spiralia</taxon>
        <taxon>Lophotrochozoa</taxon>
        <taxon>Platyhelminthes</taxon>
        <taxon>Trematoda</taxon>
        <taxon>Digenea</taxon>
        <taxon>Plagiorchiida</taxon>
        <taxon>Troglotremata</taxon>
        <taxon>Troglotrematidae</taxon>
        <taxon>Paragonimus</taxon>
    </lineage>
</organism>
<sequence>MTPFAVGYFSAFVDADKFRLDESRQGFIMKALAKNAWTQHCYQMPCLLLRGHFRQPLHTKLYVTWRQALLSAFPYFVNMKPSVKYTLLTLRDKSAITSINFDCTANGVPMTTDQLNAAFFEYTIENWMDVVMPFSIKLDA</sequence>
<gene>
    <name evidence="1" type="ORF">P879_07683</name>
</gene>
<dbReference type="OrthoDB" id="10301843at2759"/>
<accession>A0A8T0D0S3</accession>
<dbReference type="AlphaFoldDB" id="A0A8T0D0S3"/>